<dbReference type="CDD" id="cd04301">
    <property type="entry name" value="NAT_SF"/>
    <property type="match status" value="1"/>
</dbReference>
<dbReference type="GO" id="GO:0016746">
    <property type="term" value="F:acyltransferase activity"/>
    <property type="evidence" value="ECO:0007669"/>
    <property type="project" value="UniProtKB-KW"/>
</dbReference>
<keyword evidence="3" id="KW-1185">Reference proteome</keyword>
<sequence length="270" mass="30300">MLETFMAQDEVLNKAPFLIDEVQYNLIHRISESQNSLSFKSSDGRSILVQTPGFNPWLWISREVKEMEREKQLTLFIEKLNDHFVPGISGAPIVAEAFARSFVSIHQTKSYYISMVMEAYYCPSLSYPSGVEGQVQQANSSHVPAVANFFAGFYKDAFGDPVEPASQIKTAEKLIREGGCFLWTIGDMPVSMAIIAHRSPRHGRINSVYTPDQFRKKGYASALVAHICADLMGEGIIPMLYADIKNPSANKIYKRLGFKESGKIADIRFQ</sequence>
<protein>
    <submittedName>
        <fullName evidence="2">GNAT family N-acetyltransferase</fullName>
        <ecNumber evidence="2">2.3.1.-</ecNumber>
    </submittedName>
</protein>
<evidence type="ECO:0000313" key="3">
    <source>
        <dbReference type="Proteomes" id="UP001341444"/>
    </source>
</evidence>
<dbReference type="EC" id="2.3.1.-" evidence="2"/>
<keyword evidence="2" id="KW-0012">Acyltransferase</keyword>
<gene>
    <name evidence="2" type="ORF">P4T90_21110</name>
</gene>
<organism evidence="2 3">
    <name type="scientific">Heyndrickxia acidicola</name>
    <dbReference type="NCBI Taxonomy" id="209389"/>
    <lineage>
        <taxon>Bacteria</taxon>
        <taxon>Bacillati</taxon>
        <taxon>Bacillota</taxon>
        <taxon>Bacilli</taxon>
        <taxon>Bacillales</taxon>
        <taxon>Bacillaceae</taxon>
        <taxon>Heyndrickxia</taxon>
    </lineage>
</organism>
<dbReference type="EMBL" id="JARMAB010000036">
    <property type="protein sequence ID" value="MED1205539.1"/>
    <property type="molecule type" value="Genomic_DNA"/>
</dbReference>
<evidence type="ECO:0000313" key="2">
    <source>
        <dbReference type="EMBL" id="MED1205539.1"/>
    </source>
</evidence>
<keyword evidence="2" id="KW-0808">Transferase</keyword>
<dbReference type="RefSeq" id="WP_066263785.1">
    <property type="nucleotide sequence ID" value="NZ_JARMAB010000036.1"/>
</dbReference>
<proteinExistence type="predicted"/>
<dbReference type="Proteomes" id="UP001341444">
    <property type="component" value="Unassembled WGS sequence"/>
</dbReference>
<dbReference type="Pfam" id="PF08445">
    <property type="entry name" value="FR47"/>
    <property type="match status" value="1"/>
</dbReference>
<dbReference type="InterPro" id="IPR016181">
    <property type="entry name" value="Acyl_CoA_acyltransferase"/>
</dbReference>
<dbReference type="InterPro" id="IPR013653">
    <property type="entry name" value="GCN5-like_dom"/>
</dbReference>
<dbReference type="PANTHER" id="PTHR31143:SF2">
    <property type="entry name" value="FR47-LIKE DOMAIN-CONTAINING PROTEIN-RELATED"/>
    <property type="match status" value="1"/>
</dbReference>
<accession>A0ABU6MM15</accession>
<dbReference type="PANTHER" id="PTHR31143">
    <property type="match status" value="1"/>
</dbReference>
<evidence type="ECO:0000259" key="1">
    <source>
        <dbReference type="PROSITE" id="PS51186"/>
    </source>
</evidence>
<dbReference type="PROSITE" id="PS51186">
    <property type="entry name" value="GNAT"/>
    <property type="match status" value="1"/>
</dbReference>
<name>A0ABU6MM15_9BACI</name>
<reference evidence="2 3" key="1">
    <citation type="submission" date="2023-03" db="EMBL/GenBank/DDBJ databases">
        <title>Bacillus Genome Sequencing.</title>
        <authorList>
            <person name="Dunlap C."/>
        </authorList>
    </citation>
    <scope>NUCLEOTIDE SEQUENCE [LARGE SCALE GENOMIC DNA]</scope>
    <source>
        <strain evidence="2 3">B-23453</strain>
    </source>
</reference>
<dbReference type="SUPFAM" id="SSF55729">
    <property type="entry name" value="Acyl-CoA N-acyltransferases (Nat)"/>
    <property type="match status" value="1"/>
</dbReference>
<feature type="domain" description="N-acetyltransferase" evidence="1">
    <location>
        <begin position="133"/>
        <end position="270"/>
    </location>
</feature>
<dbReference type="InterPro" id="IPR000182">
    <property type="entry name" value="GNAT_dom"/>
</dbReference>
<dbReference type="InterPro" id="IPR027365">
    <property type="entry name" value="GNAT_acetyltra_YdfB-like"/>
</dbReference>
<comment type="caution">
    <text evidence="2">The sequence shown here is derived from an EMBL/GenBank/DDBJ whole genome shotgun (WGS) entry which is preliminary data.</text>
</comment>
<dbReference type="Gene3D" id="3.40.630.30">
    <property type="match status" value="1"/>
</dbReference>